<dbReference type="Proteomes" id="UP000176854">
    <property type="component" value="Unassembled WGS sequence"/>
</dbReference>
<evidence type="ECO:0000313" key="2">
    <source>
        <dbReference type="Proteomes" id="UP000176854"/>
    </source>
</evidence>
<sequence length="286" mass="32852">MPPADITSLTDPKYWRRTADFLKIQIPDSVDPKDHYMYLIWTAQELPLRRRMWAELVPILEHLDELEAPDLRDFIGGALASTVTSDEFFTEELGFIWTPIQALADYLSFVHMRVYDPDFLLIDRNSNIGFIPGDIRYDKVRQRTNTVRSQIMSTATGQNNCTDLQYNKARAIRLQDNFTAATTCPDLRQKLENDTLELIKFMARVVGIHEYDQGELRQAMIPTGDSLSPKSVLSLFTDLQATGTLAEAFDLIRRTIGTDTTITSYFRFLSRLWGMYPPNPLPDDED</sequence>
<name>A0A1F5Z7P2_9BACT</name>
<evidence type="ECO:0000313" key="1">
    <source>
        <dbReference type="EMBL" id="OGG08456.1"/>
    </source>
</evidence>
<protein>
    <submittedName>
        <fullName evidence="1">Uncharacterized protein</fullName>
    </submittedName>
</protein>
<reference evidence="1 2" key="1">
    <citation type="journal article" date="2016" name="Nat. Commun.">
        <title>Thousands of microbial genomes shed light on interconnected biogeochemical processes in an aquifer system.</title>
        <authorList>
            <person name="Anantharaman K."/>
            <person name="Brown C.T."/>
            <person name="Hug L.A."/>
            <person name="Sharon I."/>
            <person name="Castelle C.J."/>
            <person name="Probst A.J."/>
            <person name="Thomas B.C."/>
            <person name="Singh A."/>
            <person name="Wilkins M.J."/>
            <person name="Karaoz U."/>
            <person name="Brodie E.L."/>
            <person name="Williams K.H."/>
            <person name="Hubbard S.S."/>
            <person name="Banfield J.F."/>
        </authorList>
    </citation>
    <scope>NUCLEOTIDE SEQUENCE [LARGE SCALE GENOMIC DNA]</scope>
</reference>
<accession>A0A1F5Z7P2</accession>
<proteinExistence type="predicted"/>
<organism evidence="1 2">
    <name type="scientific">Candidatus Gottesmanbacteria bacterium RBG_16_43_7</name>
    <dbReference type="NCBI Taxonomy" id="1798373"/>
    <lineage>
        <taxon>Bacteria</taxon>
        <taxon>Candidatus Gottesmaniibacteriota</taxon>
    </lineage>
</organism>
<comment type="caution">
    <text evidence="1">The sequence shown here is derived from an EMBL/GenBank/DDBJ whole genome shotgun (WGS) entry which is preliminary data.</text>
</comment>
<gene>
    <name evidence="1" type="ORF">A2154_04755</name>
</gene>
<dbReference type="EMBL" id="MFJC01000066">
    <property type="protein sequence ID" value="OGG08456.1"/>
    <property type="molecule type" value="Genomic_DNA"/>
</dbReference>
<dbReference type="AlphaFoldDB" id="A0A1F5Z7P2"/>